<dbReference type="GO" id="GO:0003677">
    <property type="term" value="F:DNA binding"/>
    <property type="evidence" value="ECO:0007669"/>
    <property type="project" value="UniProtKB-KW"/>
</dbReference>
<dbReference type="Gene3D" id="1.10.10.10">
    <property type="entry name" value="Winged helix-like DNA-binding domain superfamily/Winged helix DNA-binding domain"/>
    <property type="match status" value="1"/>
</dbReference>
<dbReference type="PROSITE" id="PS50949">
    <property type="entry name" value="HTH_GNTR"/>
    <property type="match status" value="1"/>
</dbReference>
<protein>
    <submittedName>
        <fullName evidence="5">DNA-binding transcriptional regulator, GntR family</fullName>
    </submittedName>
</protein>
<dbReference type="PANTHER" id="PTHR44846:SF1">
    <property type="entry name" value="MANNOSYL-D-GLYCERATE TRANSPORT_METABOLISM SYSTEM REPRESSOR MNGR-RELATED"/>
    <property type="match status" value="1"/>
</dbReference>
<dbReference type="AlphaFoldDB" id="A0A1M7KBS6"/>
<gene>
    <name evidence="5" type="ORF">SAMN05444398_12623</name>
</gene>
<keyword evidence="1" id="KW-0805">Transcription regulation</keyword>
<dbReference type="EMBL" id="FRBR01000026">
    <property type="protein sequence ID" value="SHM62706.1"/>
    <property type="molecule type" value="Genomic_DNA"/>
</dbReference>
<evidence type="ECO:0000313" key="5">
    <source>
        <dbReference type="EMBL" id="SHM62706.1"/>
    </source>
</evidence>
<sequence length="249" mass="27973">MPGMSKSLRSKQPLYQKLHDRLAADLAAGVYPVGGRFPTEHELCARYSLGRHTVREALRLLQEAGLLSRQAGAGTVVLAGAPPESYSYRIDSINDLTDYARATIFDKKQEGVVTLRSKLAETLGAEKGSRWLRLAGPRHTQDNEQPVAWTEIYIAEPYVDVRYNIGGVSRAIYQKLSEQFKFSIARVERRIAAVAMPTDLASELSCDSGSPSLMERRRYWSDKGDLFEITLSFHPGDRFHQTILLERET</sequence>
<dbReference type="InterPro" id="IPR011663">
    <property type="entry name" value="UTRA"/>
</dbReference>
<dbReference type="InterPro" id="IPR050679">
    <property type="entry name" value="Bact_HTH_transcr_reg"/>
</dbReference>
<dbReference type="SUPFAM" id="SSF46785">
    <property type="entry name" value="Winged helix' DNA-binding domain"/>
    <property type="match status" value="1"/>
</dbReference>
<accession>A0A1M7KBS6</accession>
<dbReference type="PANTHER" id="PTHR44846">
    <property type="entry name" value="MANNOSYL-D-GLYCERATE TRANSPORT/METABOLISM SYSTEM REPRESSOR MNGR-RELATED"/>
    <property type="match status" value="1"/>
</dbReference>
<proteinExistence type="predicted"/>
<evidence type="ECO:0000259" key="4">
    <source>
        <dbReference type="PROSITE" id="PS50949"/>
    </source>
</evidence>
<evidence type="ECO:0000256" key="3">
    <source>
        <dbReference type="ARBA" id="ARBA00023163"/>
    </source>
</evidence>
<keyword evidence="3" id="KW-0804">Transcription</keyword>
<dbReference type="STRING" id="337701.SAMN05444398_12623"/>
<dbReference type="SUPFAM" id="SSF64288">
    <property type="entry name" value="Chorismate lyase-like"/>
    <property type="match status" value="1"/>
</dbReference>
<dbReference type="SMART" id="SM00866">
    <property type="entry name" value="UTRA"/>
    <property type="match status" value="1"/>
</dbReference>
<dbReference type="Pfam" id="PF07702">
    <property type="entry name" value="UTRA"/>
    <property type="match status" value="1"/>
</dbReference>
<dbReference type="GO" id="GO:0003700">
    <property type="term" value="F:DNA-binding transcription factor activity"/>
    <property type="evidence" value="ECO:0007669"/>
    <property type="project" value="InterPro"/>
</dbReference>
<dbReference type="CDD" id="cd07377">
    <property type="entry name" value="WHTH_GntR"/>
    <property type="match status" value="1"/>
</dbReference>
<evidence type="ECO:0000256" key="1">
    <source>
        <dbReference type="ARBA" id="ARBA00023015"/>
    </source>
</evidence>
<dbReference type="Gene3D" id="3.40.1410.10">
    <property type="entry name" value="Chorismate lyase-like"/>
    <property type="match status" value="1"/>
</dbReference>
<dbReference type="SMART" id="SM00345">
    <property type="entry name" value="HTH_GNTR"/>
    <property type="match status" value="1"/>
</dbReference>
<organism evidence="5 6">
    <name type="scientific">Roseovarius pacificus</name>
    <dbReference type="NCBI Taxonomy" id="337701"/>
    <lineage>
        <taxon>Bacteria</taxon>
        <taxon>Pseudomonadati</taxon>
        <taxon>Pseudomonadota</taxon>
        <taxon>Alphaproteobacteria</taxon>
        <taxon>Rhodobacterales</taxon>
        <taxon>Roseobacteraceae</taxon>
        <taxon>Roseovarius</taxon>
    </lineage>
</organism>
<dbReference type="PRINTS" id="PR00035">
    <property type="entry name" value="HTHGNTR"/>
</dbReference>
<evidence type="ECO:0000313" key="6">
    <source>
        <dbReference type="Proteomes" id="UP000183974"/>
    </source>
</evidence>
<evidence type="ECO:0000256" key="2">
    <source>
        <dbReference type="ARBA" id="ARBA00023125"/>
    </source>
</evidence>
<feature type="domain" description="HTH gntR-type" evidence="4">
    <location>
        <begin position="12"/>
        <end position="80"/>
    </location>
</feature>
<dbReference type="InterPro" id="IPR028978">
    <property type="entry name" value="Chorismate_lyase_/UTRA_dom_sf"/>
</dbReference>
<reference evidence="5 6" key="1">
    <citation type="submission" date="2016-11" db="EMBL/GenBank/DDBJ databases">
        <authorList>
            <person name="Jaros S."/>
            <person name="Januszkiewicz K."/>
            <person name="Wedrychowicz H."/>
        </authorList>
    </citation>
    <scope>NUCLEOTIDE SEQUENCE [LARGE SCALE GENOMIC DNA]</scope>
    <source>
        <strain evidence="5 6">DSM 29589</strain>
    </source>
</reference>
<keyword evidence="6" id="KW-1185">Reference proteome</keyword>
<dbReference type="InterPro" id="IPR000524">
    <property type="entry name" value="Tscrpt_reg_HTH_GntR"/>
</dbReference>
<dbReference type="Proteomes" id="UP000183974">
    <property type="component" value="Unassembled WGS sequence"/>
</dbReference>
<name>A0A1M7KBS6_9RHOB</name>
<keyword evidence="2 5" id="KW-0238">DNA-binding</keyword>
<dbReference type="GO" id="GO:0045892">
    <property type="term" value="P:negative regulation of DNA-templated transcription"/>
    <property type="evidence" value="ECO:0007669"/>
    <property type="project" value="TreeGrafter"/>
</dbReference>
<dbReference type="InterPro" id="IPR036390">
    <property type="entry name" value="WH_DNA-bd_sf"/>
</dbReference>
<dbReference type="InterPro" id="IPR036388">
    <property type="entry name" value="WH-like_DNA-bd_sf"/>
</dbReference>
<dbReference type="Pfam" id="PF00392">
    <property type="entry name" value="GntR"/>
    <property type="match status" value="1"/>
</dbReference>